<reference evidence="4" key="1">
    <citation type="submission" date="2017-02" db="UniProtKB">
        <authorList>
            <consortium name="WormBaseParasite"/>
        </authorList>
    </citation>
    <scope>IDENTIFICATION</scope>
</reference>
<reference evidence="2 3" key="2">
    <citation type="submission" date="2018-11" db="EMBL/GenBank/DDBJ databases">
        <authorList>
            <consortium name="Pathogen Informatics"/>
        </authorList>
    </citation>
    <scope>NUCLEOTIDE SEQUENCE [LARGE SCALE GENOMIC DNA]</scope>
    <source>
        <strain evidence="2 3">MHpl1</strain>
    </source>
</reference>
<evidence type="ECO:0000313" key="2">
    <source>
        <dbReference type="EMBL" id="VDO79320.1"/>
    </source>
</evidence>
<accession>A0A0N4X601</accession>
<sequence length="46" mass="5397">MPSTCVRSVSPRNTLPRPTPKRRPLKRPTVTPARRRDPHCEFPKYL</sequence>
<dbReference type="WBParaSite" id="HPLM_0001979301-mRNA-1">
    <property type="protein sequence ID" value="HPLM_0001979301-mRNA-1"/>
    <property type="gene ID" value="HPLM_0001979301"/>
</dbReference>
<proteinExistence type="predicted"/>
<organism evidence="4">
    <name type="scientific">Haemonchus placei</name>
    <name type="common">Barber's pole worm</name>
    <dbReference type="NCBI Taxonomy" id="6290"/>
    <lineage>
        <taxon>Eukaryota</taxon>
        <taxon>Metazoa</taxon>
        <taxon>Ecdysozoa</taxon>
        <taxon>Nematoda</taxon>
        <taxon>Chromadorea</taxon>
        <taxon>Rhabditida</taxon>
        <taxon>Rhabditina</taxon>
        <taxon>Rhabditomorpha</taxon>
        <taxon>Strongyloidea</taxon>
        <taxon>Trichostrongylidae</taxon>
        <taxon>Haemonchus</taxon>
    </lineage>
</organism>
<evidence type="ECO:0000313" key="4">
    <source>
        <dbReference type="WBParaSite" id="HPLM_0001979301-mRNA-1"/>
    </source>
</evidence>
<dbReference type="AlphaFoldDB" id="A0A0N4X601"/>
<dbReference type="EMBL" id="UZAF01021581">
    <property type="protein sequence ID" value="VDO79320.1"/>
    <property type="molecule type" value="Genomic_DNA"/>
</dbReference>
<evidence type="ECO:0000313" key="3">
    <source>
        <dbReference type="Proteomes" id="UP000268014"/>
    </source>
</evidence>
<name>A0A0N4X601_HAEPC</name>
<protein>
    <submittedName>
        <fullName evidence="2 4">Uncharacterized protein</fullName>
    </submittedName>
</protein>
<gene>
    <name evidence="2" type="ORF">HPLM_LOCUS19785</name>
</gene>
<dbReference type="Proteomes" id="UP000268014">
    <property type="component" value="Unassembled WGS sequence"/>
</dbReference>
<keyword evidence="3" id="KW-1185">Reference proteome</keyword>
<feature type="compositionally biased region" description="Basic and acidic residues" evidence="1">
    <location>
        <begin position="34"/>
        <end position="46"/>
    </location>
</feature>
<feature type="region of interest" description="Disordered" evidence="1">
    <location>
        <begin position="1"/>
        <end position="46"/>
    </location>
</feature>
<evidence type="ECO:0000256" key="1">
    <source>
        <dbReference type="SAM" id="MobiDB-lite"/>
    </source>
</evidence>